<dbReference type="GO" id="GO:0051131">
    <property type="term" value="P:chaperone-mediated protein complex assembly"/>
    <property type="evidence" value="ECO:0007669"/>
    <property type="project" value="TreeGrafter"/>
</dbReference>
<dbReference type="GeneID" id="9526626"/>
<organism evidence="5 6">
    <name type="scientific">Arthroderma benhamiae (strain ATCC MYA-4681 / CBS 112371)</name>
    <name type="common">Trichophyton mentagrophytes</name>
    <dbReference type="NCBI Taxonomy" id="663331"/>
    <lineage>
        <taxon>Eukaryota</taxon>
        <taxon>Fungi</taxon>
        <taxon>Dikarya</taxon>
        <taxon>Ascomycota</taxon>
        <taxon>Pezizomycotina</taxon>
        <taxon>Eurotiomycetes</taxon>
        <taxon>Eurotiomycetidae</taxon>
        <taxon>Onygenales</taxon>
        <taxon>Arthrodermataceae</taxon>
        <taxon>Trichophyton</taxon>
    </lineage>
</organism>
<dbReference type="RefSeq" id="XP_003012555.1">
    <property type="nucleotide sequence ID" value="XM_003012509.1"/>
</dbReference>
<dbReference type="CDD" id="cd23161">
    <property type="entry name" value="Prefoldin_6"/>
    <property type="match status" value="1"/>
</dbReference>
<evidence type="ECO:0008006" key="7">
    <source>
        <dbReference type="Google" id="ProtNLM"/>
    </source>
</evidence>
<dbReference type="Pfam" id="PF01920">
    <property type="entry name" value="Prefoldin_2"/>
    <property type="match status" value="1"/>
</dbReference>
<dbReference type="KEGG" id="abe:ARB_01168"/>
<evidence type="ECO:0000256" key="1">
    <source>
        <dbReference type="ARBA" id="ARBA00008045"/>
    </source>
</evidence>
<sequence length="135" mass="15216">MADAQKQLQALSEEYQKLQTELEEAIAAREKLEAQQQENTSVQKEFKTLDDDANIYKLVGPVLLKQDKTEAVMAVEGRLDFIEKEMYSEAVLPSSKRIEKQITEIQEKSDNKRGEIIQLQSQLQQPQPGGAPVAA</sequence>
<feature type="compositionally biased region" description="Low complexity" evidence="4">
    <location>
        <begin position="118"/>
        <end position="128"/>
    </location>
</feature>
<dbReference type="GO" id="GO:0005737">
    <property type="term" value="C:cytoplasm"/>
    <property type="evidence" value="ECO:0007669"/>
    <property type="project" value="TreeGrafter"/>
</dbReference>
<keyword evidence="3" id="KW-0175">Coiled coil</keyword>
<dbReference type="HOGENOM" id="CLU_125172_2_0_1"/>
<dbReference type="GO" id="GO:0051087">
    <property type="term" value="F:protein-folding chaperone binding"/>
    <property type="evidence" value="ECO:0007669"/>
    <property type="project" value="TreeGrafter"/>
</dbReference>
<evidence type="ECO:0000256" key="2">
    <source>
        <dbReference type="ARBA" id="ARBA00023186"/>
    </source>
</evidence>
<reference evidence="6" key="1">
    <citation type="journal article" date="2011" name="Genome Biol.">
        <title>Comparative and functional genomics provide insights into the pathogenicity of dermatophytic fungi.</title>
        <authorList>
            <person name="Burmester A."/>
            <person name="Shelest E."/>
            <person name="Gloeckner G."/>
            <person name="Heddergott C."/>
            <person name="Schindler S."/>
            <person name="Staib P."/>
            <person name="Heidel A."/>
            <person name="Felder M."/>
            <person name="Petzold A."/>
            <person name="Szafranski K."/>
            <person name="Feuermann M."/>
            <person name="Pedruzzi I."/>
            <person name="Priebe S."/>
            <person name="Groth M."/>
            <person name="Winkler R."/>
            <person name="Li W."/>
            <person name="Kniemeyer O."/>
            <person name="Schroeckh V."/>
            <person name="Hertweck C."/>
            <person name="Hube B."/>
            <person name="White T.C."/>
            <person name="Platzer M."/>
            <person name="Guthke R."/>
            <person name="Heitman J."/>
            <person name="Woestemeyer J."/>
            <person name="Zipfel P.F."/>
            <person name="Monod M."/>
            <person name="Brakhage A.A."/>
        </authorList>
    </citation>
    <scope>NUCLEOTIDE SEQUENCE [LARGE SCALE GENOMIC DNA]</scope>
    <source>
        <strain evidence="6">ATCC MYA-4681 / CBS 112371</strain>
    </source>
</reference>
<dbReference type="SUPFAM" id="SSF46579">
    <property type="entry name" value="Prefoldin"/>
    <property type="match status" value="1"/>
</dbReference>
<dbReference type="GO" id="GO:0051082">
    <property type="term" value="F:unfolded protein binding"/>
    <property type="evidence" value="ECO:0007669"/>
    <property type="project" value="InterPro"/>
</dbReference>
<dbReference type="GO" id="GO:0016272">
    <property type="term" value="C:prefoldin complex"/>
    <property type="evidence" value="ECO:0007669"/>
    <property type="project" value="InterPro"/>
</dbReference>
<feature type="coiled-coil region" evidence="3">
    <location>
        <begin position="1"/>
        <end position="52"/>
    </location>
</feature>
<evidence type="ECO:0000256" key="4">
    <source>
        <dbReference type="SAM" id="MobiDB-lite"/>
    </source>
</evidence>
<feature type="region of interest" description="Disordered" evidence="4">
    <location>
        <begin position="109"/>
        <end position="135"/>
    </location>
</feature>
<name>D4AY99_ARTBC</name>
<dbReference type="FunFam" id="1.10.287.370:FF:000003">
    <property type="entry name" value="Prefoldin subunit 6"/>
    <property type="match status" value="1"/>
</dbReference>
<keyword evidence="2" id="KW-0143">Chaperone</keyword>
<dbReference type="Proteomes" id="UP000008866">
    <property type="component" value="Unassembled WGS sequence"/>
</dbReference>
<dbReference type="STRING" id="663331.D4AY99"/>
<evidence type="ECO:0000313" key="5">
    <source>
        <dbReference type="EMBL" id="EFE31915.1"/>
    </source>
</evidence>
<accession>D4AY99</accession>
<dbReference type="OMA" id="VQTEFAQ"/>
<dbReference type="EMBL" id="ABSU01000018">
    <property type="protein sequence ID" value="EFE31915.1"/>
    <property type="molecule type" value="Genomic_DNA"/>
</dbReference>
<dbReference type="GO" id="GO:0006457">
    <property type="term" value="P:protein folding"/>
    <property type="evidence" value="ECO:0007669"/>
    <property type="project" value="InterPro"/>
</dbReference>
<dbReference type="eggNOG" id="KOG3478">
    <property type="taxonomic scope" value="Eukaryota"/>
</dbReference>
<dbReference type="AlphaFoldDB" id="D4AY99"/>
<dbReference type="Gene3D" id="1.10.287.370">
    <property type="match status" value="1"/>
</dbReference>
<protein>
    <recommendedName>
        <fullName evidence="7">Prefoldin subunit 6</fullName>
    </recommendedName>
</protein>
<evidence type="ECO:0000256" key="3">
    <source>
        <dbReference type="SAM" id="Coils"/>
    </source>
</evidence>
<comment type="similarity">
    <text evidence="1">Belongs to the prefoldin subunit beta family.</text>
</comment>
<proteinExistence type="inferred from homology"/>
<evidence type="ECO:0000313" key="6">
    <source>
        <dbReference type="Proteomes" id="UP000008866"/>
    </source>
</evidence>
<keyword evidence="6" id="KW-1185">Reference proteome</keyword>
<dbReference type="InterPro" id="IPR002777">
    <property type="entry name" value="PFD_beta-like"/>
</dbReference>
<gene>
    <name evidence="5" type="ORF">ARB_01168</name>
</gene>
<dbReference type="PANTHER" id="PTHR21431">
    <property type="entry name" value="PREFOLDIN SUBUNIT 6"/>
    <property type="match status" value="1"/>
</dbReference>
<dbReference type="PANTHER" id="PTHR21431:SF0">
    <property type="entry name" value="PREFOLDIN SUBUNIT 6"/>
    <property type="match status" value="1"/>
</dbReference>
<comment type="caution">
    <text evidence="5">The sequence shown here is derived from an EMBL/GenBank/DDBJ whole genome shotgun (WGS) entry which is preliminary data.</text>
</comment>
<dbReference type="InterPro" id="IPR009053">
    <property type="entry name" value="Prefoldin"/>
</dbReference>